<dbReference type="Proteomes" id="UP000031512">
    <property type="component" value="Chromosome 3"/>
</dbReference>
<sequence length="206" mass="22397">MSVDVKEETNDGIKWKVFTPKKGVKITSFTEGRVEIAKTSTRLKCLKIPLDSQTPLVYVVHGGCGGNLKCFEKVGGQWKEIGYSEFDRKVDAIKKNVVRPNEEVVRVGSTFGNLKGSKEPSQESPTPTTSTAVPPSDEFSEAQMVKQGGTTLDLENTQSPENLFEKASAAGYWQKLTQGDFLKKLSGMRKSGSSSPNPSSDSTTPS</sequence>
<evidence type="ECO:0000313" key="3">
    <source>
        <dbReference type="Proteomes" id="UP000031512"/>
    </source>
</evidence>
<protein>
    <submittedName>
        <fullName evidence="2">Uncharacterized protein</fullName>
    </submittedName>
</protein>
<dbReference type="GeneID" id="15805572"/>
<evidence type="ECO:0000313" key="2">
    <source>
        <dbReference type="EMBL" id="AFZ81181.1"/>
    </source>
</evidence>
<dbReference type="VEuPathDB" id="PiroplasmaDB:BEWA_005890"/>
<dbReference type="RefSeq" id="XP_004830847.1">
    <property type="nucleotide sequence ID" value="XM_004830790.1"/>
</dbReference>
<evidence type="ECO:0000256" key="1">
    <source>
        <dbReference type="SAM" id="MobiDB-lite"/>
    </source>
</evidence>
<gene>
    <name evidence="2" type="ORF">BEWA_005890</name>
</gene>
<feature type="region of interest" description="Disordered" evidence="1">
    <location>
        <begin position="109"/>
        <end position="137"/>
    </location>
</feature>
<dbReference type="AlphaFoldDB" id="L0B1Q2"/>
<organism evidence="2 3">
    <name type="scientific">Theileria equi strain WA</name>
    <dbReference type="NCBI Taxonomy" id="1537102"/>
    <lineage>
        <taxon>Eukaryota</taxon>
        <taxon>Sar</taxon>
        <taxon>Alveolata</taxon>
        <taxon>Apicomplexa</taxon>
        <taxon>Aconoidasida</taxon>
        <taxon>Piroplasmida</taxon>
        <taxon>Theileriidae</taxon>
        <taxon>Theileria</taxon>
    </lineage>
</organism>
<proteinExistence type="predicted"/>
<reference evidence="2 3" key="1">
    <citation type="journal article" date="2012" name="BMC Genomics">
        <title>Comparative genomic analysis and phylogenetic position of Theileria equi.</title>
        <authorList>
            <person name="Kappmeyer L.S."/>
            <person name="Thiagarajan M."/>
            <person name="Herndon D.R."/>
            <person name="Ramsay J.D."/>
            <person name="Caler E."/>
            <person name="Djikeng A."/>
            <person name="Gillespie J.J."/>
            <person name="Lau A.O."/>
            <person name="Roalson E.H."/>
            <person name="Silva J.C."/>
            <person name="Silva M.G."/>
            <person name="Suarez C.E."/>
            <person name="Ueti M.W."/>
            <person name="Nene V.M."/>
            <person name="Mealey R.H."/>
            <person name="Knowles D.P."/>
            <person name="Brayton K.A."/>
        </authorList>
    </citation>
    <scope>NUCLEOTIDE SEQUENCE [LARGE SCALE GENOMIC DNA]</scope>
    <source>
        <strain evidence="2 3">WA</strain>
    </source>
</reference>
<name>L0B1Q2_THEEQ</name>
<feature type="compositionally biased region" description="Low complexity" evidence="1">
    <location>
        <begin position="191"/>
        <end position="206"/>
    </location>
</feature>
<keyword evidence="3" id="KW-1185">Reference proteome</keyword>
<feature type="region of interest" description="Disordered" evidence="1">
    <location>
        <begin position="184"/>
        <end position="206"/>
    </location>
</feature>
<accession>L0B1Q2</accession>
<dbReference type="EMBL" id="CP001670">
    <property type="protein sequence ID" value="AFZ81181.1"/>
    <property type="molecule type" value="Genomic_DNA"/>
</dbReference>
<feature type="compositionally biased region" description="Low complexity" evidence="1">
    <location>
        <begin position="122"/>
        <end position="136"/>
    </location>
</feature>
<dbReference type="KEGG" id="beq:BEWA_005890"/>